<dbReference type="GO" id="GO:0008198">
    <property type="term" value="F:ferrous iron binding"/>
    <property type="evidence" value="ECO:0007669"/>
    <property type="project" value="InterPro"/>
</dbReference>
<evidence type="ECO:0000256" key="1">
    <source>
        <dbReference type="ARBA" id="ARBA00001954"/>
    </source>
</evidence>
<dbReference type="InterPro" id="IPR037523">
    <property type="entry name" value="VOC_core"/>
</dbReference>
<comment type="caution">
    <text evidence="10">The sequence shown here is derived from an EMBL/GenBank/DDBJ whole genome shotgun (WGS) entry which is preliminary data.</text>
</comment>
<dbReference type="InterPro" id="IPR029068">
    <property type="entry name" value="Glyas_Bleomycin-R_OHBP_Dase"/>
</dbReference>
<evidence type="ECO:0000313" key="11">
    <source>
        <dbReference type="Proteomes" id="UP000015525"/>
    </source>
</evidence>
<dbReference type="RefSeq" id="WP_021238994.1">
    <property type="nucleotide sequence ID" value="NZ_ATHO01000130.1"/>
</dbReference>
<keyword evidence="6 8" id="KW-0560">Oxidoreductase</keyword>
<evidence type="ECO:0000256" key="6">
    <source>
        <dbReference type="ARBA" id="ARBA00023002"/>
    </source>
</evidence>
<proteinExistence type="inferred from homology"/>
<evidence type="ECO:0000256" key="2">
    <source>
        <dbReference type="ARBA" id="ARBA00008784"/>
    </source>
</evidence>
<comment type="cofactor">
    <cofactor evidence="1 8">
        <name>Fe(2+)</name>
        <dbReference type="ChEBI" id="CHEBI:29033"/>
    </cofactor>
</comment>
<dbReference type="AlphaFoldDB" id="T0GKF7"/>
<dbReference type="Proteomes" id="UP000015525">
    <property type="component" value="Unassembled WGS sequence"/>
</dbReference>
<keyword evidence="5 8" id="KW-0223">Dioxygenase</keyword>
<evidence type="ECO:0000259" key="9">
    <source>
        <dbReference type="PROSITE" id="PS51819"/>
    </source>
</evidence>
<evidence type="ECO:0000256" key="7">
    <source>
        <dbReference type="ARBA" id="ARBA00023004"/>
    </source>
</evidence>
<comment type="similarity">
    <text evidence="2 8">Belongs to the extradiol ring-cleavage dioxygenase family.</text>
</comment>
<dbReference type="PANTHER" id="PTHR36113:SF3">
    <property type="entry name" value="SLL5075 PROTEIN"/>
    <property type="match status" value="1"/>
</dbReference>
<organism evidence="10 11">
    <name type="scientific">Sphingobium quisquiliarum P25</name>
    <dbReference type="NCBI Taxonomy" id="1329909"/>
    <lineage>
        <taxon>Bacteria</taxon>
        <taxon>Pseudomonadati</taxon>
        <taxon>Pseudomonadota</taxon>
        <taxon>Alphaproteobacteria</taxon>
        <taxon>Sphingomonadales</taxon>
        <taxon>Sphingomonadaceae</taxon>
        <taxon>Sphingobium</taxon>
    </lineage>
</organism>
<dbReference type="PANTHER" id="PTHR36113">
    <property type="entry name" value="LYASE, PUTATIVE-RELATED-RELATED"/>
    <property type="match status" value="1"/>
</dbReference>
<dbReference type="PATRIC" id="fig|1329909.3.peg.2758"/>
<name>T0GKF7_9SPHN</name>
<dbReference type="InterPro" id="IPR051332">
    <property type="entry name" value="Fosfomycin_Res_Enzymes"/>
</dbReference>
<evidence type="ECO:0000256" key="3">
    <source>
        <dbReference type="ARBA" id="ARBA00022723"/>
    </source>
</evidence>
<dbReference type="GO" id="GO:0051213">
    <property type="term" value="F:dioxygenase activity"/>
    <property type="evidence" value="ECO:0007669"/>
    <property type="project" value="UniProtKB-KW"/>
</dbReference>
<keyword evidence="4 8" id="KW-0058">Aromatic hydrocarbons catabolism</keyword>
<dbReference type="EMBL" id="ATHO01000130">
    <property type="protein sequence ID" value="EQB04261.1"/>
    <property type="molecule type" value="Genomic_DNA"/>
</dbReference>
<dbReference type="SUPFAM" id="SSF54593">
    <property type="entry name" value="Glyoxalase/Bleomycin resistance protein/Dihydroxybiphenyl dioxygenase"/>
    <property type="match status" value="1"/>
</dbReference>
<keyword evidence="7 8" id="KW-0408">Iron</keyword>
<accession>T0GKF7</accession>
<sequence length="188" mass="21233">MAGSPPQLKHVGVYVADIERMRRFYGDVLGMVETDTGEVARYGNAPIVFLSADASAHHQLVLLQWPEGMERGPSTVNQLSFAVESLPQIRDIHDRLKQERVTKLLPINHGTSISLYSEDPEGNGLEIYMDLPWYISQPHGDPLDLSLSDEEIMRRTEEMVRADPSFRPFADWSSSINEKIRQRAGQEA</sequence>
<keyword evidence="3" id="KW-0479">Metal-binding</keyword>
<dbReference type="Gene3D" id="3.10.180.10">
    <property type="entry name" value="2,3-Dihydroxybiphenyl 1,2-Dioxygenase, domain 1"/>
    <property type="match status" value="1"/>
</dbReference>
<evidence type="ECO:0000313" key="10">
    <source>
        <dbReference type="EMBL" id="EQB04261.1"/>
    </source>
</evidence>
<reference evidence="10 11" key="1">
    <citation type="journal article" date="2013" name="Genome Announc.">
        <title>Draft Genome Sequence of Sphingobium quisquiliarum Strain P25T, a Novel Hexachlorocyclohexane (HCH)-Degrading Bacterium Isolated from an HCH Dumpsite.</title>
        <authorList>
            <person name="Kumar Singh A."/>
            <person name="Sangwan N."/>
            <person name="Sharma A."/>
            <person name="Gupta V."/>
            <person name="Khurana J.P."/>
            <person name="Lal R."/>
        </authorList>
    </citation>
    <scope>NUCLEOTIDE SEQUENCE [LARGE SCALE GENOMIC DNA]</scope>
    <source>
        <strain evidence="10 11">P25</strain>
    </source>
</reference>
<keyword evidence="11" id="KW-1185">Reference proteome</keyword>
<dbReference type="InterPro" id="IPR004360">
    <property type="entry name" value="Glyas_Fos-R_dOase_dom"/>
</dbReference>
<evidence type="ECO:0000256" key="4">
    <source>
        <dbReference type="ARBA" id="ARBA00022797"/>
    </source>
</evidence>
<dbReference type="Pfam" id="PF00903">
    <property type="entry name" value="Glyoxalase"/>
    <property type="match status" value="1"/>
</dbReference>
<evidence type="ECO:0000256" key="5">
    <source>
        <dbReference type="ARBA" id="ARBA00022964"/>
    </source>
</evidence>
<gene>
    <name evidence="10" type="ORF">L288_14375</name>
</gene>
<dbReference type="PROSITE" id="PS00082">
    <property type="entry name" value="EXTRADIOL_DIOXYGENAS"/>
    <property type="match status" value="1"/>
</dbReference>
<dbReference type="InterPro" id="IPR000486">
    <property type="entry name" value="Xdiol_ring_cleave_dOase_1/2"/>
</dbReference>
<protein>
    <recommendedName>
        <fullName evidence="9">VOC domain-containing protein</fullName>
    </recommendedName>
</protein>
<dbReference type="PROSITE" id="PS51819">
    <property type="entry name" value="VOC"/>
    <property type="match status" value="1"/>
</dbReference>
<evidence type="ECO:0000256" key="8">
    <source>
        <dbReference type="RuleBase" id="RU000683"/>
    </source>
</evidence>
<feature type="domain" description="VOC" evidence="9">
    <location>
        <begin position="7"/>
        <end position="130"/>
    </location>
</feature>